<gene>
    <name evidence="1" type="ORF">AS033_13700</name>
    <name evidence="2" type="ORF">RSA11_14065</name>
    <name evidence="3" type="ORF">SZL87_14125</name>
</gene>
<dbReference type="Proteomes" id="UP000053797">
    <property type="component" value="Unassembled WGS sequence"/>
</dbReference>
<reference evidence="2 5" key="2">
    <citation type="journal article" date="2016" name="Front. Microbiol.">
        <title>Genomic Resource of Rice Seed Associated Bacteria.</title>
        <authorList>
            <person name="Midha S."/>
            <person name="Bansal K."/>
            <person name="Sharma S."/>
            <person name="Kumar N."/>
            <person name="Patil P.P."/>
            <person name="Chaudhry V."/>
            <person name="Patil P.B."/>
        </authorList>
    </citation>
    <scope>NUCLEOTIDE SEQUENCE [LARGE SCALE GENOMIC DNA]</scope>
    <source>
        <strain evidence="2 5">RSA11</strain>
    </source>
</reference>
<proteinExistence type="predicted"/>
<comment type="caution">
    <text evidence="1">The sequence shown here is derived from an EMBL/GenBank/DDBJ whole genome shotgun (WGS) entry which is preliminary data.</text>
</comment>
<keyword evidence="6" id="KW-1185">Reference proteome</keyword>
<evidence type="ECO:0000313" key="3">
    <source>
        <dbReference type="EMBL" id="MEI4463560.1"/>
    </source>
</evidence>
<sequence length="214" mass="24404">MKNDRKVIPFPTTVSEAEMNAALKKMYQEAATARSTDWVAFIEEIATEGRWYLKDAELFRDLFVDWAIFYETDDQGKTPHGRFLEQVKEELSPSLYRALRGLADPMPSLFQVEADGVVDLMSKQTYQTDLSEIEVEPGDLLIGKLLYISGKWRFAIAYMKVARALVPEVLALLTDFVDEVGEDALLRQYPEFCAELIDLLLDIEEGNIAPRPEE</sequence>
<evidence type="ECO:0000313" key="1">
    <source>
        <dbReference type="EMBL" id="KSU48184.1"/>
    </source>
</evidence>
<accession>A0A0V8GD21</accession>
<dbReference type="EMBL" id="LNQL01000005">
    <property type="protein sequence ID" value="KSU48184.1"/>
    <property type="molecule type" value="Genomic_DNA"/>
</dbReference>
<evidence type="ECO:0000313" key="5">
    <source>
        <dbReference type="Proteomes" id="UP000072605"/>
    </source>
</evidence>
<dbReference type="EMBL" id="JBAWKY010000005">
    <property type="protein sequence ID" value="MEI4463560.1"/>
    <property type="molecule type" value="Genomic_DNA"/>
</dbReference>
<dbReference type="OrthoDB" id="2355580at2"/>
<dbReference type="GeneID" id="90838209"/>
<protein>
    <submittedName>
        <fullName evidence="1">Uncharacterized protein</fullName>
    </submittedName>
</protein>
<reference evidence="1 4" key="1">
    <citation type="journal article" date="2015" name="Int. J. Syst. Evol. Microbiol.">
        <title>Exiguobacterium enclense sp. nov., isolated from sediment.</title>
        <authorList>
            <person name="Dastager S.G."/>
            <person name="Mawlankar R."/>
            <person name="Sonalkar V.V."/>
            <person name="Thorat M.N."/>
            <person name="Mual P."/>
            <person name="Verma A."/>
            <person name="Krishnamurthi S."/>
            <person name="Tang S.K."/>
            <person name="Li W.J."/>
        </authorList>
    </citation>
    <scope>NUCLEOTIDE SEQUENCE [LARGE SCALE GENOMIC DNA]</scope>
    <source>
        <strain evidence="1 4">NIO-1109</strain>
    </source>
</reference>
<dbReference type="EMBL" id="LDQV01000033">
    <property type="protein sequence ID" value="KTR25686.1"/>
    <property type="molecule type" value="Genomic_DNA"/>
</dbReference>
<dbReference type="RefSeq" id="WP_023467267.1">
    <property type="nucleotide sequence ID" value="NZ_FMYN01000005.1"/>
</dbReference>
<organism evidence="1 4">
    <name type="scientific">Exiguobacterium indicum</name>
    <dbReference type="NCBI Taxonomy" id="296995"/>
    <lineage>
        <taxon>Bacteria</taxon>
        <taxon>Bacillati</taxon>
        <taxon>Bacillota</taxon>
        <taxon>Bacilli</taxon>
        <taxon>Bacillales</taxon>
        <taxon>Bacillales Family XII. Incertae Sedis</taxon>
        <taxon>Exiguobacterium</taxon>
    </lineage>
</organism>
<evidence type="ECO:0000313" key="4">
    <source>
        <dbReference type="Proteomes" id="UP000053797"/>
    </source>
</evidence>
<reference evidence="3 6" key="3">
    <citation type="submission" date="2023-12" db="EMBL/GenBank/DDBJ databases">
        <authorList>
            <person name="Easwaran N."/>
            <person name="Lazarus H.P.S."/>
        </authorList>
    </citation>
    <scope>NUCLEOTIDE SEQUENCE [LARGE SCALE GENOMIC DNA]</scope>
    <source>
        <strain evidence="3 6">VIT-2023</strain>
    </source>
</reference>
<dbReference type="Proteomes" id="UP001387110">
    <property type="component" value="Unassembled WGS sequence"/>
</dbReference>
<dbReference type="Proteomes" id="UP000072605">
    <property type="component" value="Unassembled WGS sequence"/>
</dbReference>
<dbReference type="AlphaFoldDB" id="A0A0V8GD21"/>
<evidence type="ECO:0000313" key="2">
    <source>
        <dbReference type="EMBL" id="KTR25686.1"/>
    </source>
</evidence>
<name>A0A0V8GD21_9BACL</name>
<evidence type="ECO:0000313" key="6">
    <source>
        <dbReference type="Proteomes" id="UP001387110"/>
    </source>
</evidence>